<sequence length="347" mass="38959">MESRRLGVLVALALTVSVVAVGAGYISGGGSGEAPEGEPPDDIYTGPEDLNASNGNASSLGWLCGAGATDAYGNYSPDSYADYDYELANSSDGPTDERYVNVYEPGEPPEWIPESEFSMENHRAGTYEVTRYPNAEPTQEDLDAAWRLYNRSFEAAKENGWFEFEEAKEDGYSKEGAHRHWSNVENISMHAEEDIIPGIPENLVYYQDPDGEGKILAGFMYHKPIGSDVEGEQVGGSLTVWHYHPQRTARYPEYMRRWVSSNDDLTGEEVFNYLGADFESIEEYEKERDRTSEMMHVWFVRHPEGPFATSMSVPQSSLKEPEKMNQKRFNRYAAQAGESDKQTVLEE</sequence>
<keyword evidence="3" id="KW-1185">Reference proteome</keyword>
<evidence type="ECO:0000313" key="2">
    <source>
        <dbReference type="EMBL" id="MCX2819393.1"/>
    </source>
</evidence>
<organism evidence="2 3">
    <name type="scientific">Halorutilus salinus</name>
    <dbReference type="NCBI Taxonomy" id="2487751"/>
    <lineage>
        <taxon>Archaea</taxon>
        <taxon>Methanobacteriati</taxon>
        <taxon>Methanobacteriota</taxon>
        <taxon>Stenosarchaea group</taxon>
        <taxon>Halobacteria</taxon>
        <taxon>Halorutilales</taxon>
        <taxon>Halorutilaceae</taxon>
        <taxon>Halorutilus</taxon>
    </lineage>
</organism>
<evidence type="ECO:0000313" key="3">
    <source>
        <dbReference type="Proteomes" id="UP001149411"/>
    </source>
</evidence>
<dbReference type="EMBL" id="RKLV01000008">
    <property type="protein sequence ID" value="MCX2819393.1"/>
    <property type="molecule type" value="Genomic_DNA"/>
</dbReference>
<feature type="region of interest" description="Disordered" evidence="1">
    <location>
        <begin position="28"/>
        <end position="51"/>
    </location>
</feature>
<evidence type="ECO:0000256" key="1">
    <source>
        <dbReference type="SAM" id="MobiDB-lite"/>
    </source>
</evidence>
<name>A0A9Q4C4N5_9EURY</name>
<comment type="caution">
    <text evidence="2">The sequence shown here is derived from an EMBL/GenBank/DDBJ whole genome shotgun (WGS) entry which is preliminary data.</text>
</comment>
<dbReference type="RefSeq" id="WP_266087605.1">
    <property type="nucleotide sequence ID" value="NZ_RKLV01000008.1"/>
</dbReference>
<dbReference type="AlphaFoldDB" id="A0A9Q4C4N5"/>
<reference evidence="2" key="1">
    <citation type="submission" date="2022-09" db="EMBL/GenBank/DDBJ databases">
        <title>Haloadaptaus new haloarchaeum isolated from saline soil.</title>
        <authorList>
            <person name="Duran-Viseras A."/>
            <person name="Sanchez-Porro C."/>
            <person name="Ventosa A."/>
        </authorList>
    </citation>
    <scope>NUCLEOTIDE SEQUENCE</scope>
    <source>
        <strain evidence="2">F3-133</strain>
    </source>
</reference>
<dbReference type="Proteomes" id="UP001149411">
    <property type="component" value="Unassembled WGS sequence"/>
</dbReference>
<accession>A0A9Q4C4N5</accession>
<proteinExistence type="predicted"/>
<gene>
    <name evidence="2" type="ORF">EGH25_08525</name>
</gene>
<protein>
    <submittedName>
        <fullName evidence="2">Uncharacterized protein</fullName>
    </submittedName>
</protein>